<keyword evidence="4" id="KW-1185">Reference proteome</keyword>
<dbReference type="AlphaFoldDB" id="A0A8E7AYU3"/>
<keyword evidence="1" id="KW-0378">Hydrolase</keyword>
<dbReference type="InterPro" id="IPR057023">
    <property type="entry name" value="PTP-SAK"/>
</dbReference>
<dbReference type="GeneID" id="65097024"/>
<dbReference type="SMART" id="SM00404">
    <property type="entry name" value="PTPc_motif"/>
    <property type="match status" value="1"/>
</dbReference>
<gene>
    <name evidence="3" type="ORF">KHC33_07530</name>
</gene>
<name>A0A8E7AYU3_9EURY</name>
<dbReference type="PROSITE" id="PS00383">
    <property type="entry name" value="TYR_PHOSPHATASE_1"/>
    <property type="match status" value="1"/>
</dbReference>
<protein>
    <submittedName>
        <fullName evidence="3">Tyrosine-protein phosphatase</fullName>
    </submittedName>
</protein>
<dbReference type="Gene3D" id="3.90.190.10">
    <property type="entry name" value="Protein tyrosine phosphatase superfamily"/>
    <property type="match status" value="1"/>
</dbReference>
<dbReference type="GO" id="GO:0016791">
    <property type="term" value="F:phosphatase activity"/>
    <property type="evidence" value="ECO:0007669"/>
    <property type="project" value="UniProtKB-ARBA"/>
</dbReference>
<dbReference type="RefSeq" id="WP_214421093.1">
    <property type="nucleotide sequence ID" value="NZ_CP075546.1"/>
</dbReference>
<dbReference type="InterPro" id="IPR003595">
    <property type="entry name" value="Tyr_Pase_cat"/>
</dbReference>
<evidence type="ECO:0000313" key="4">
    <source>
        <dbReference type="Proteomes" id="UP000680656"/>
    </source>
</evidence>
<accession>A0A8E7AYU3</accession>
<dbReference type="SUPFAM" id="SSF52799">
    <property type="entry name" value="(Phosphotyrosine protein) phosphatases II"/>
    <property type="match status" value="1"/>
</dbReference>
<dbReference type="InterPro" id="IPR016130">
    <property type="entry name" value="Tyr_Pase_AS"/>
</dbReference>
<dbReference type="InterPro" id="IPR029021">
    <property type="entry name" value="Prot-tyrosine_phosphatase-like"/>
</dbReference>
<evidence type="ECO:0000259" key="2">
    <source>
        <dbReference type="PROSITE" id="PS50056"/>
    </source>
</evidence>
<dbReference type="Pfam" id="PF22784">
    <property type="entry name" value="PTP-SAK"/>
    <property type="match status" value="1"/>
</dbReference>
<evidence type="ECO:0000313" key="3">
    <source>
        <dbReference type="EMBL" id="QVV90322.1"/>
    </source>
</evidence>
<organism evidence="3 4">
    <name type="scientific">Methanospirillum purgamenti</name>
    <dbReference type="NCBI Taxonomy" id="2834276"/>
    <lineage>
        <taxon>Archaea</taxon>
        <taxon>Methanobacteriati</taxon>
        <taxon>Methanobacteriota</taxon>
        <taxon>Stenosarchaea group</taxon>
        <taxon>Methanomicrobia</taxon>
        <taxon>Methanomicrobiales</taxon>
        <taxon>Methanospirillaceae</taxon>
        <taxon>Methanospirillum</taxon>
    </lineage>
</organism>
<proteinExistence type="predicted"/>
<dbReference type="Proteomes" id="UP000680656">
    <property type="component" value="Chromosome"/>
</dbReference>
<evidence type="ECO:0000256" key="1">
    <source>
        <dbReference type="ARBA" id="ARBA00022801"/>
    </source>
</evidence>
<feature type="domain" description="Tyrosine specific protein phosphatases" evidence="2">
    <location>
        <begin position="93"/>
        <end position="160"/>
    </location>
</feature>
<dbReference type="PROSITE" id="PS50056">
    <property type="entry name" value="TYR_PHOSPHATASE_2"/>
    <property type="match status" value="1"/>
</dbReference>
<reference evidence="3 4" key="1">
    <citation type="submission" date="2021-05" db="EMBL/GenBank/DDBJ databases">
        <title>A novel Methanospirillum isolate from a pyrite-forming mixed culture.</title>
        <authorList>
            <person name="Bunk B."/>
            <person name="Sproer C."/>
            <person name="Spring S."/>
            <person name="Pester M."/>
        </authorList>
    </citation>
    <scope>NUCLEOTIDE SEQUENCE [LARGE SCALE GENOMIC DNA]</scope>
    <source>
        <strain evidence="3 4">J.3.6.1-F.2.7.3</strain>
    </source>
</reference>
<dbReference type="KEGG" id="mrtj:KHC33_07530"/>
<dbReference type="EMBL" id="CP075546">
    <property type="protein sequence ID" value="QVV90322.1"/>
    <property type="molecule type" value="Genomic_DNA"/>
</dbReference>
<dbReference type="InterPro" id="IPR000387">
    <property type="entry name" value="Tyr_Pase_dom"/>
</dbReference>
<sequence length="174" mass="19853">MPELSRLLFRKVSLPEYLPGSLFLHPMPGKYEDIATFEHELKKRNINYIICLPDMDEIAEVSPQYLTYIHKPDREISIECFPISDFGVPDHPEKFLVLAKKYSELLIKGESLLVHCRMGIGRTGLFAVILLMAAGVCRVDAEHIIRNAGAGAQTYAQKQIIYWANDHLNEPEKK</sequence>